<feature type="compositionally biased region" description="Basic and acidic residues" evidence="10">
    <location>
        <begin position="439"/>
        <end position="449"/>
    </location>
</feature>
<dbReference type="InterPro" id="IPR014729">
    <property type="entry name" value="Rossmann-like_a/b/a_fold"/>
</dbReference>
<evidence type="ECO:0000313" key="13">
    <source>
        <dbReference type="Proteomes" id="UP000229390"/>
    </source>
</evidence>
<feature type="short sequence motif" description="'HIGH' region" evidence="9">
    <location>
        <begin position="31"/>
        <end position="41"/>
    </location>
</feature>
<dbReference type="GO" id="GO:0004817">
    <property type="term" value="F:cysteine-tRNA ligase activity"/>
    <property type="evidence" value="ECO:0007669"/>
    <property type="project" value="UniProtKB-UniRule"/>
</dbReference>
<dbReference type="PANTHER" id="PTHR10890:SF3">
    <property type="entry name" value="CYSTEINE--TRNA LIGASE, CYTOPLASMIC"/>
    <property type="match status" value="1"/>
</dbReference>
<name>A0A2M6T0S3_9BACT</name>
<comment type="caution">
    <text evidence="9">Lacks conserved residue(s) required for the propagation of feature annotation.</text>
</comment>
<evidence type="ECO:0000256" key="6">
    <source>
        <dbReference type="ARBA" id="ARBA00022840"/>
    </source>
</evidence>
<keyword evidence="5 9" id="KW-0862">Zinc</keyword>
<evidence type="ECO:0000259" key="11">
    <source>
        <dbReference type="Pfam" id="PF01406"/>
    </source>
</evidence>
<feature type="binding site" evidence="9">
    <location>
        <position position="224"/>
    </location>
    <ligand>
        <name>Zn(2+)</name>
        <dbReference type="ChEBI" id="CHEBI:29105"/>
    </ligand>
</feature>
<comment type="similarity">
    <text evidence="9">Belongs to the class-I aminoacyl-tRNA synthetase family.</text>
</comment>
<dbReference type="Pfam" id="PF01406">
    <property type="entry name" value="tRNA-synt_1e"/>
    <property type="match status" value="1"/>
</dbReference>
<dbReference type="GO" id="GO:0008270">
    <property type="term" value="F:zinc ion binding"/>
    <property type="evidence" value="ECO:0007669"/>
    <property type="project" value="UniProtKB-UniRule"/>
</dbReference>
<keyword evidence="2 9" id="KW-0436">Ligase</keyword>
<dbReference type="GO" id="GO:0005829">
    <property type="term" value="C:cytosol"/>
    <property type="evidence" value="ECO:0007669"/>
    <property type="project" value="TreeGrafter"/>
</dbReference>
<feature type="binding site" evidence="9">
    <location>
        <position position="29"/>
    </location>
    <ligand>
        <name>Zn(2+)</name>
        <dbReference type="ChEBI" id="CHEBI:29105"/>
    </ligand>
</feature>
<dbReference type="PRINTS" id="PR00983">
    <property type="entry name" value="TRNASYNTHCYS"/>
</dbReference>
<dbReference type="CDD" id="cd00672">
    <property type="entry name" value="CysRS_core"/>
    <property type="match status" value="1"/>
</dbReference>
<keyword evidence="4 9" id="KW-0547">Nucleotide-binding</keyword>
<dbReference type="GO" id="GO:0006423">
    <property type="term" value="P:cysteinyl-tRNA aminoacylation"/>
    <property type="evidence" value="ECO:0007669"/>
    <property type="project" value="UniProtKB-UniRule"/>
</dbReference>
<feature type="binding site" evidence="9">
    <location>
        <position position="253"/>
    </location>
    <ligand>
        <name>Zn(2+)</name>
        <dbReference type="ChEBI" id="CHEBI:29105"/>
    </ligand>
</feature>
<evidence type="ECO:0000256" key="2">
    <source>
        <dbReference type="ARBA" id="ARBA00022598"/>
    </source>
</evidence>
<keyword evidence="3 9" id="KW-0479">Metal-binding</keyword>
<protein>
    <recommendedName>
        <fullName evidence="9">Cysteine--tRNA ligase</fullName>
        <ecNumber evidence="9">6.1.1.16</ecNumber>
    </recommendedName>
    <alternativeName>
        <fullName evidence="9">Cysteinyl-tRNA synthetase</fullName>
        <shortName evidence="9">CysRS</shortName>
    </alternativeName>
</protein>
<comment type="cofactor">
    <cofactor evidence="9">
        <name>Zn(2+)</name>
        <dbReference type="ChEBI" id="CHEBI:29105"/>
    </cofactor>
    <text evidence="9">Binds 1 zinc ion per subunit.</text>
</comment>
<evidence type="ECO:0000256" key="3">
    <source>
        <dbReference type="ARBA" id="ARBA00022723"/>
    </source>
</evidence>
<feature type="region of interest" description="Disordered" evidence="10">
    <location>
        <begin position="439"/>
        <end position="470"/>
    </location>
</feature>
<dbReference type="HAMAP" id="MF_00041">
    <property type="entry name" value="Cys_tRNA_synth"/>
    <property type="match status" value="1"/>
</dbReference>
<gene>
    <name evidence="9" type="primary">cysS</name>
    <name evidence="12" type="ORF">COT34_02310</name>
</gene>
<evidence type="ECO:0000256" key="1">
    <source>
        <dbReference type="ARBA" id="ARBA00011245"/>
    </source>
</evidence>
<proteinExistence type="inferred from homology"/>
<evidence type="ECO:0000256" key="7">
    <source>
        <dbReference type="ARBA" id="ARBA00022917"/>
    </source>
</evidence>
<comment type="subcellular location">
    <subcellularLocation>
        <location evidence="9">Cytoplasm</location>
    </subcellularLocation>
</comment>
<keyword evidence="7 9" id="KW-0648">Protein biosynthesis</keyword>
<dbReference type="SUPFAM" id="SSF52374">
    <property type="entry name" value="Nucleotidylyl transferase"/>
    <property type="match status" value="1"/>
</dbReference>
<evidence type="ECO:0000313" key="12">
    <source>
        <dbReference type="EMBL" id="PIS38696.1"/>
    </source>
</evidence>
<dbReference type="EC" id="6.1.1.16" evidence="9"/>
<evidence type="ECO:0000256" key="10">
    <source>
        <dbReference type="SAM" id="MobiDB-lite"/>
    </source>
</evidence>
<keyword evidence="6 9" id="KW-0067">ATP-binding</keyword>
<dbReference type="Proteomes" id="UP000229390">
    <property type="component" value="Unassembled WGS sequence"/>
</dbReference>
<sequence>MMIYLYNTATRKKEKFKPLKPKKVGIYSCGPTVYWNQHIGNMYAYLQWDFLVRTLRYLGYKVKWVMNITDVGHLTGDNLGDADSGEDKMEKGARREELSVWEIAGKYIKQFLESMDLLNIARPDVLCRATEHIPEQINLIKKIEKNGFAYKTKTGLVFNTTKFRDYAKFGRLNLKKQFSGSRVEIDPEKKKPWDFLLWVTNQPNHIMQWDSPWGRGFPGWHIECTAMSTKYLGKRFDIHTGGVEHVLVHHTNEIAQAYGAFGKKTATYWLHNGWMLLTGKKISKSLGNIVLVSDLINKGFNPLSLRYLALTSHYRRGLNFTWESLNAARNALNSLYQRMPELKKASASPKKKQHKGLIGIYQNKFIELITNDLNLPKALALAWKILKDEKLADNEKYKLLIEFDKVFGLNLAEAETPKLIIPKGIEKLVQLREKYRQEQKWREADEAREKLKKLGWQTEDTPRGPRVKKK</sequence>
<dbReference type="InterPro" id="IPR009080">
    <property type="entry name" value="tRNAsynth_Ia_anticodon-bd"/>
</dbReference>
<dbReference type="EMBL" id="PEYE01000037">
    <property type="protein sequence ID" value="PIS38696.1"/>
    <property type="molecule type" value="Genomic_DNA"/>
</dbReference>
<dbReference type="AlphaFoldDB" id="A0A2M6T0S3"/>
<dbReference type="GO" id="GO:0005524">
    <property type="term" value="F:ATP binding"/>
    <property type="evidence" value="ECO:0007669"/>
    <property type="project" value="UniProtKB-UniRule"/>
</dbReference>
<dbReference type="Gene3D" id="3.40.50.620">
    <property type="entry name" value="HUPs"/>
    <property type="match status" value="1"/>
</dbReference>
<evidence type="ECO:0000256" key="8">
    <source>
        <dbReference type="ARBA" id="ARBA00023146"/>
    </source>
</evidence>
<evidence type="ECO:0000256" key="5">
    <source>
        <dbReference type="ARBA" id="ARBA00022833"/>
    </source>
</evidence>
<evidence type="ECO:0000256" key="4">
    <source>
        <dbReference type="ARBA" id="ARBA00022741"/>
    </source>
</evidence>
<feature type="binding site" evidence="9">
    <location>
        <position position="284"/>
    </location>
    <ligand>
        <name>ATP</name>
        <dbReference type="ChEBI" id="CHEBI:30616"/>
    </ligand>
</feature>
<dbReference type="InterPro" id="IPR024909">
    <property type="entry name" value="Cys-tRNA/MSH_ligase"/>
</dbReference>
<comment type="subunit">
    <text evidence="1 9">Monomer.</text>
</comment>
<keyword evidence="8 9" id="KW-0030">Aminoacyl-tRNA synthetase</keyword>
<accession>A0A2M6T0S3</accession>
<organism evidence="12 13">
    <name type="scientific">Candidatus Nealsonbacteria bacterium CG08_land_8_20_14_0_20_43_11</name>
    <dbReference type="NCBI Taxonomy" id="1974706"/>
    <lineage>
        <taxon>Bacteria</taxon>
        <taxon>Candidatus Nealsoniibacteriota</taxon>
    </lineage>
</organism>
<reference evidence="13" key="1">
    <citation type="submission" date="2017-09" db="EMBL/GenBank/DDBJ databases">
        <title>Depth-based differentiation of microbial function through sediment-hosted aquifers and enrichment of novel symbionts in the deep terrestrial subsurface.</title>
        <authorList>
            <person name="Probst A.J."/>
            <person name="Ladd B."/>
            <person name="Jarett J.K."/>
            <person name="Geller-Mcgrath D.E."/>
            <person name="Sieber C.M.K."/>
            <person name="Emerson J.B."/>
            <person name="Anantharaman K."/>
            <person name="Thomas B.C."/>
            <person name="Malmstrom R."/>
            <person name="Stieglmeier M."/>
            <person name="Klingl A."/>
            <person name="Woyke T."/>
            <person name="Ryan C.M."/>
            <person name="Banfield J.F."/>
        </authorList>
    </citation>
    <scope>NUCLEOTIDE SEQUENCE [LARGE SCALE GENOMIC DNA]</scope>
</reference>
<dbReference type="PANTHER" id="PTHR10890">
    <property type="entry name" value="CYSTEINYL-TRNA SYNTHETASE"/>
    <property type="match status" value="1"/>
</dbReference>
<dbReference type="NCBIfam" id="TIGR00435">
    <property type="entry name" value="cysS"/>
    <property type="match status" value="1"/>
</dbReference>
<dbReference type="SUPFAM" id="SSF47323">
    <property type="entry name" value="Anticodon-binding domain of a subclass of class I aminoacyl-tRNA synthetases"/>
    <property type="match status" value="1"/>
</dbReference>
<keyword evidence="9" id="KW-0963">Cytoplasm</keyword>
<dbReference type="Gene3D" id="1.20.120.1910">
    <property type="entry name" value="Cysteine-tRNA ligase, C-terminal anti-codon recognition domain"/>
    <property type="match status" value="1"/>
</dbReference>
<comment type="caution">
    <text evidence="12">The sequence shown here is derived from an EMBL/GenBank/DDBJ whole genome shotgun (WGS) entry which is preliminary data.</text>
</comment>
<feature type="domain" description="tRNA synthetases class I catalytic" evidence="11">
    <location>
        <begin position="16"/>
        <end position="329"/>
    </location>
</feature>
<dbReference type="InterPro" id="IPR032678">
    <property type="entry name" value="tRNA-synt_1_cat_dom"/>
</dbReference>
<comment type="catalytic activity">
    <reaction evidence="9">
        <text>tRNA(Cys) + L-cysteine + ATP = L-cysteinyl-tRNA(Cys) + AMP + diphosphate</text>
        <dbReference type="Rhea" id="RHEA:17773"/>
        <dbReference type="Rhea" id="RHEA-COMP:9661"/>
        <dbReference type="Rhea" id="RHEA-COMP:9679"/>
        <dbReference type="ChEBI" id="CHEBI:30616"/>
        <dbReference type="ChEBI" id="CHEBI:33019"/>
        <dbReference type="ChEBI" id="CHEBI:35235"/>
        <dbReference type="ChEBI" id="CHEBI:78442"/>
        <dbReference type="ChEBI" id="CHEBI:78517"/>
        <dbReference type="ChEBI" id="CHEBI:456215"/>
        <dbReference type="EC" id="6.1.1.16"/>
    </reaction>
</comment>
<evidence type="ECO:0000256" key="9">
    <source>
        <dbReference type="HAMAP-Rule" id="MF_00041"/>
    </source>
</evidence>
<dbReference type="InterPro" id="IPR015803">
    <property type="entry name" value="Cys-tRNA-ligase"/>
</dbReference>
<feature type="binding site" evidence="9">
    <location>
        <position position="249"/>
    </location>
    <ligand>
        <name>Zn(2+)</name>
        <dbReference type="ChEBI" id="CHEBI:29105"/>
    </ligand>
</feature>